<comment type="caution">
    <text evidence="6">The sequence shown here is derived from an EMBL/GenBank/DDBJ whole genome shotgun (WGS) entry which is preliminary data.</text>
</comment>
<accession>A0A7X1FU42</accession>
<sequence>MTIASTIPVKAERRAAKAYVEWEDRIGRRLPLWDLTVLQTCIDVGSISKAAEAVRLSKPAISKILRGLEQEVGAELVSRSWRGLEPTEACRILLARSDAALAALHSAVDSINLLSSSTTGELRIAANEVGLSGLIGDVIASIHERYPGIVFEIVPAYTRTAQLHELERGNVEVVVGQIADIGHQIEATELFQDRLVVAAGENSRWVKAKAEKLADLINDPWAFSPLDTVSGRTMTQAFRINGLGLPPVMVVGSSMQLLRQLVMRNEFLALFPASVVERARGLVALPVEVNALWQPIGLLTMKHRTLSSLAKLFIDEIRKVVSENAARQQGIRPAPTSGR</sequence>
<evidence type="ECO:0000256" key="1">
    <source>
        <dbReference type="ARBA" id="ARBA00009437"/>
    </source>
</evidence>
<keyword evidence="3" id="KW-0238">DNA-binding</keyword>
<dbReference type="GO" id="GO:0003700">
    <property type="term" value="F:DNA-binding transcription factor activity"/>
    <property type="evidence" value="ECO:0007669"/>
    <property type="project" value="InterPro"/>
</dbReference>
<dbReference type="PANTHER" id="PTHR30419">
    <property type="entry name" value="HTH-TYPE TRANSCRIPTIONAL REGULATOR YBHD"/>
    <property type="match status" value="1"/>
</dbReference>
<dbReference type="PROSITE" id="PS50931">
    <property type="entry name" value="HTH_LYSR"/>
    <property type="match status" value="1"/>
</dbReference>
<dbReference type="Pfam" id="PF00126">
    <property type="entry name" value="HTH_1"/>
    <property type="match status" value="1"/>
</dbReference>
<evidence type="ECO:0000259" key="5">
    <source>
        <dbReference type="PROSITE" id="PS50931"/>
    </source>
</evidence>
<dbReference type="GO" id="GO:0005829">
    <property type="term" value="C:cytosol"/>
    <property type="evidence" value="ECO:0007669"/>
    <property type="project" value="TreeGrafter"/>
</dbReference>
<keyword evidence="2" id="KW-0805">Transcription regulation</keyword>
<dbReference type="Gene3D" id="1.10.10.10">
    <property type="entry name" value="Winged helix-like DNA-binding domain superfamily/Winged helix DNA-binding domain"/>
    <property type="match status" value="1"/>
</dbReference>
<evidence type="ECO:0000313" key="7">
    <source>
        <dbReference type="Proteomes" id="UP000566813"/>
    </source>
</evidence>
<name>A0A7X1FU42_9SPHN</name>
<evidence type="ECO:0000256" key="2">
    <source>
        <dbReference type="ARBA" id="ARBA00023015"/>
    </source>
</evidence>
<comment type="similarity">
    <text evidence="1">Belongs to the LysR transcriptional regulatory family.</text>
</comment>
<evidence type="ECO:0000256" key="4">
    <source>
        <dbReference type="ARBA" id="ARBA00023163"/>
    </source>
</evidence>
<keyword evidence="4" id="KW-0804">Transcription</keyword>
<dbReference type="InterPro" id="IPR005119">
    <property type="entry name" value="LysR_subst-bd"/>
</dbReference>
<dbReference type="RefSeq" id="WP_185665291.1">
    <property type="nucleotide sequence ID" value="NZ_JACLAW010000013.1"/>
</dbReference>
<keyword evidence="7" id="KW-1185">Reference proteome</keyword>
<dbReference type="PRINTS" id="PR00039">
    <property type="entry name" value="HTHLYSR"/>
</dbReference>
<dbReference type="Gene3D" id="3.40.190.290">
    <property type="match status" value="1"/>
</dbReference>
<dbReference type="Pfam" id="PF03466">
    <property type="entry name" value="LysR_substrate"/>
    <property type="match status" value="1"/>
</dbReference>
<dbReference type="SUPFAM" id="SSF46785">
    <property type="entry name" value="Winged helix' DNA-binding domain"/>
    <property type="match status" value="1"/>
</dbReference>
<organism evidence="6 7">
    <name type="scientific">Novosphingobium flavum</name>
    <dbReference type="NCBI Taxonomy" id="1778672"/>
    <lineage>
        <taxon>Bacteria</taxon>
        <taxon>Pseudomonadati</taxon>
        <taxon>Pseudomonadota</taxon>
        <taxon>Alphaproteobacteria</taxon>
        <taxon>Sphingomonadales</taxon>
        <taxon>Sphingomonadaceae</taxon>
        <taxon>Novosphingobium</taxon>
    </lineage>
</organism>
<dbReference type="Proteomes" id="UP000566813">
    <property type="component" value="Unassembled WGS sequence"/>
</dbReference>
<evidence type="ECO:0000256" key="3">
    <source>
        <dbReference type="ARBA" id="ARBA00023125"/>
    </source>
</evidence>
<protein>
    <submittedName>
        <fullName evidence="6">LysR family transcriptional regulator</fullName>
    </submittedName>
</protein>
<feature type="domain" description="HTH lysR-type" evidence="5">
    <location>
        <begin position="30"/>
        <end position="87"/>
    </location>
</feature>
<dbReference type="SUPFAM" id="SSF53850">
    <property type="entry name" value="Periplasmic binding protein-like II"/>
    <property type="match status" value="1"/>
</dbReference>
<dbReference type="GO" id="GO:0003677">
    <property type="term" value="F:DNA binding"/>
    <property type="evidence" value="ECO:0007669"/>
    <property type="project" value="UniProtKB-KW"/>
</dbReference>
<proteinExistence type="inferred from homology"/>
<dbReference type="AlphaFoldDB" id="A0A7X1FU42"/>
<gene>
    <name evidence="6" type="ORF">H7F51_15875</name>
</gene>
<dbReference type="InterPro" id="IPR050950">
    <property type="entry name" value="HTH-type_LysR_regulators"/>
</dbReference>
<dbReference type="PANTHER" id="PTHR30419:SF8">
    <property type="entry name" value="NITROGEN ASSIMILATION TRANSCRIPTIONAL ACTIVATOR-RELATED"/>
    <property type="match status" value="1"/>
</dbReference>
<dbReference type="InterPro" id="IPR000847">
    <property type="entry name" value="LysR_HTH_N"/>
</dbReference>
<dbReference type="EMBL" id="JACLAW010000013">
    <property type="protein sequence ID" value="MBC2666996.1"/>
    <property type="molecule type" value="Genomic_DNA"/>
</dbReference>
<dbReference type="CDD" id="cd05466">
    <property type="entry name" value="PBP2_LTTR_substrate"/>
    <property type="match status" value="1"/>
</dbReference>
<dbReference type="InterPro" id="IPR036388">
    <property type="entry name" value="WH-like_DNA-bd_sf"/>
</dbReference>
<reference evidence="6 7" key="1">
    <citation type="submission" date="2020-08" db="EMBL/GenBank/DDBJ databases">
        <title>The genome sequence of type strain Novosphingobium flavum NBRC 111647.</title>
        <authorList>
            <person name="Liu Y."/>
        </authorList>
    </citation>
    <scope>NUCLEOTIDE SEQUENCE [LARGE SCALE GENOMIC DNA]</scope>
    <source>
        <strain evidence="6 7">NBRC 111647</strain>
    </source>
</reference>
<evidence type="ECO:0000313" key="6">
    <source>
        <dbReference type="EMBL" id="MBC2666996.1"/>
    </source>
</evidence>
<dbReference type="InterPro" id="IPR036390">
    <property type="entry name" value="WH_DNA-bd_sf"/>
</dbReference>